<evidence type="ECO:0000256" key="1">
    <source>
        <dbReference type="ARBA" id="ARBA00004651"/>
    </source>
</evidence>
<comment type="caution">
    <text evidence="7">The sequence shown here is derived from an EMBL/GenBank/DDBJ whole genome shotgun (WGS) entry which is preliminary data.</text>
</comment>
<feature type="transmembrane region" description="Helical" evidence="6">
    <location>
        <begin position="254"/>
        <end position="279"/>
    </location>
</feature>
<evidence type="ECO:0000313" key="7">
    <source>
        <dbReference type="EMBL" id="KUG20467.1"/>
    </source>
</evidence>
<dbReference type="GO" id="GO:0005886">
    <property type="term" value="C:plasma membrane"/>
    <property type="evidence" value="ECO:0007669"/>
    <property type="project" value="UniProtKB-SubCell"/>
</dbReference>
<protein>
    <submittedName>
        <fullName evidence="7">Oligosaccharide repeat unit transporter</fullName>
    </submittedName>
</protein>
<feature type="transmembrane region" description="Helical" evidence="6">
    <location>
        <begin position="129"/>
        <end position="151"/>
    </location>
</feature>
<sequence>MELGYPRNLQELRQHLMDPLYKNSFFIMLTSASSAGFGFFFWMLAARLYPSSDVGIATALISSMGMLILLSKLGFDQSIIRFFPHRDKSSVLGTAVTVTTLFSLLLGIGFIATVEIWSPELTIVREIALLYILFLIANSVTAFIGASFVALRRAELYFFQSLLFGSRLLLLVPLVALGAIGIFSALGLSFVIALAVSVFLLFRSGVGLTWIDRGFLKASVNYSAGNYVAGLFATAPGLILPVLVLNILGAEQTAYYYIAYALVTILFLIPTAFTTSLFVEGCNGEQLKKSVMKSLLGIYALLLPAVVVLFVFGETLLGLIGQDYVEGLHLLRIFAVSSFFFSLAEVYISIKKVQDGIRSLILVSCVIFVLLLAFSYLFMGVFGLAGVGYAWVLTYALVGAGVISAMMRRYFWN</sequence>
<keyword evidence="4 6" id="KW-1133">Transmembrane helix</keyword>
<feature type="transmembrane region" description="Helical" evidence="6">
    <location>
        <begin position="91"/>
        <end position="117"/>
    </location>
</feature>
<feature type="transmembrane region" description="Helical" evidence="6">
    <location>
        <begin position="360"/>
        <end position="382"/>
    </location>
</feature>
<reference evidence="7" key="1">
    <citation type="journal article" date="2015" name="Proc. Natl. Acad. Sci. U.S.A.">
        <title>Networks of energetic and metabolic interactions define dynamics in microbial communities.</title>
        <authorList>
            <person name="Embree M."/>
            <person name="Liu J.K."/>
            <person name="Al-Bassam M.M."/>
            <person name="Zengler K."/>
        </authorList>
    </citation>
    <scope>NUCLEOTIDE SEQUENCE</scope>
</reference>
<feature type="transmembrane region" description="Helical" evidence="6">
    <location>
        <begin position="299"/>
        <end position="321"/>
    </location>
</feature>
<feature type="transmembrane region" description="Helical" evidence="6">
    <location>
        <begin position="190"/>
        <end position="212"/>
    </location>
</feature>
<feature type="transmembrane region" description="Helical" evidence="6">
    <location>
        <begin position="54"/>
        <end position="70"/>
    </location>
</feature>
<evidence type="ECO:0000256" key="5">
    <source>
        <dbReference type="ARBA" id="ARBA00023136"/>
    </source>
</evidence>
<dbReference type="PANTHER" id="PTHR30250">
    <property type="entry name" value="PST FAMILY PREDICTED COLANIC ACID TRANSPORTER"/>
    <property type="match status" value="1"/>
</dbReference>
<feature type="transmembrane region" description="Helical" evidence="6">
    <location>
        <begin position="224"/>
        <end position="248"/>
    </location>
</feature>
<organism evidence="7">
    <name type="scientific">hydrocarbon metagenome</name>
    <dbReference type="NCBI Taxonomy" id="938273"/>
    <lineage>
        <taxon>unclassified sequences</taxon>
        <taxon>metagenomes</taxon>
        <taxon>ecological metagenomes</taxon>
    </lineage>
</organism>
<gene>
    <name evidence="7" type="ORF">ASZ90_009798</name>
</gene>
<feature type="transmembrane region" description="Helical" evidence="6">
    <location>
        <begin position="163"/>
        <end position="184"/>
    </location>
</feature>
<keyword evidence="2" id="KW-1003">Cell membrane</keyword>
<keyword evidence="5 6" id="KW-0472">Membrane</keyword>
<keyword evidence="3 6" id="KW-0812">Transmembrane</keyword>
<evidence type="ECO:0000256" key="6">
    <source>
        <dbReference type="SAM" id="Phobius"/>
    </source>
</evidence>
<feature type="transmembrane region" description="Helical" evidence="6">
    <location>
        <begin position="20"/>
        <end position="42"/>
    </location>
</feature>
<feature type="transmembrane region" description="Helical" evidence="6">
    <location>
        <begin position="327"/>
        <end position="348"/>
    </location>
</feature>
<dbReference type="PANTHER" id="PTHR30250:SF11">
    <property type="entry name" value="O-ANTIGEN TRANSPORTER-RELATED"/>
    <property type="match status" value="1"/>
</dbReference>
<dbReference type="AlphaFoldDB" id="A0A0W8FJJ1"/>
<comment type="subcellular location">
    <subcellularLocation>
        <location evidence="1">Cell membrane</location>
        <topology evidence="1">Multi-pass membrane protein</topology>
    </subcellularLocation>
</comment>
<evidence type="ECO:0000256" key="4">
    <source>
        <dbReference type="ARBA" id="ARBA00022989"/>
    </source>
</evidence>
<accession>A0A0W8FJJ1</accession>
<name>A0A0W8FJJ1_9ZZZZ</name>
<evidence type="ECO:0000256" key="2">
    <source>
        <dbReference type="ARBA" id="ARBA00022475"/>
    </source>
</evidence>
<dbReference type="EMBL" id="LNQE01001188">
    <property type="protein sequence ID" value="KUG20467.1"/>
    <property type="molecule type" value="Genomic_DNA"/>
</dbReference>
<proteinExistence type="predicted"/>
<feature type="transmembrane region" description="Helical" evidence="6">
    <location>
        <begin position="388"/>
        <end position="407"/>
    </location>
</feature>
<dbReference type="InterPro" id="IPR050833">
    <property type="entry name" value="Poly_Biosynth_Transport"/>
</dbReference>
<evidence type="ECO:0000256" key="3">
    <source>
        <dbReference type="ARBA" id="ARBA00022692"/>
    </source>
</evidence>